<dbReference type="Proteomes" id="UP000003136">
    <property type="component" value="Unassembled WGS sequence"/>
</dbReference>
<reference evidence="2 3" key="1">
    <citation type="submission" date="2008-11" db="EMBL/GenBank/DDBJ databases">
        <title>Draft genome sequence of Bacteroides pectinophilus (ATCC 43243).</title>
        <authorList>
            <person name="Sudarsanam P."/>
            <person name="Ley R."/>
            <person name="Guruge J."/>
            <person name="Turnbaugh P.J."/>
            <person name="Mahowald M."/>
            <person name="Liep D."/>
            <person name="Gordon J."/>
        </authorList>
    </citation>
    <scope>NUCLEOTIDE SEQUENCE [LARGE SCALE GENOMIC DNA]</scope>
    <source>
        <strain evidence="2 3">ATCC 43243</strain>
    </source>
</reference>
<evidence type="ECO:0000313" key="3">
    <source>
        <dbReference type="Proteomes" id="UP000003136"/>
    </source>
</evidence>
<dbReference type="eggNOG" id="COG3409">
    <property type="taxonomic scope" value="Bacteria"/>
</dbReference>
<name>B7AUL6_9FIRM</name>
<organism evidence="2 3">
    <name type="scientific">[Bacteroides] pectinophilus ATCC 43243</name>
    <dbReference type="NCBI Taxonomy" id="483218"/>
    <lineage>
        <taxon>Bacteria</taxon>
        <taxon>Bacillati</taxon>
        <taxon>Bacillota</taxon>
        <taxon>Clostridia</taxon>
        <taxon>Eubacteriales</taxon>
    </lineage>
</organism>
<evidence type="ECO:0000313" key="2">
    <source>
        <dbReference type="EMBL" id="EEC55907.1"/>
    </source>
</evidence>
<accession>B7AUL6</accession>
<dbReference type="EMBL" id="ABVQ01000037">
    <property type="protein sequence ID" value="EEC55907.1"/>
    <property type="molecule type" value="Genomic_DNA"/>
</dbReference>
<keyword evidence="3" id="KW-1185">Reference proteome</keyword>
<proteinExistence type="predicted"/>
<reference evidence="2 3" key="2">
    <citation type="submission" date="2008-11" db="EMBL/GenBank/DDBJ databases">
        <authorList>
            <person name="Fulton L."/>
            <person name="Clifton S."/>
            <person name="Fulton B."/>
            <person name="Xu J."/>
            <person name="Minx P."/>
            <person name="Pepin K.H."/>
            <person name="Johnson M."/>
            <person name="Bhonagiri V."/>
            <person name="Nash W.E."/>
            <person name="Mardis E.R."/>
            <person name="Wilson R.K."/>
        </authorList>
    </citation>
    <scope>NUCLEOTIDE SEQUENCE [LARGE SCALE GENOMIC DNA]</scope>
    <source>
        <strain evidence="2 3">ATCC 43243</strain>
    </source>
</reference>
<keyword evidence="1" id="KW-0472">Membrane</keyword>
<feature type="transmembrane region" description="Helical" evidence="1">
    <location>
        <begin position="7"/>
        <end position="28"/>
    </location>
</feature>
<dbReference type="STRING" id="483218.BACPEC_02414"/>
<gene>
    <name evidence="2" type="ORF">BACPEC_02414</name>
</gene>
<comment type="caution">
    <text evidence="2">The sequence shown here is derived from an EMBL/GenBank/DDBJ whole genome shotgun (WGS) entry which is preliminary data.</text>
</comment>
<dbReference type="HOGENOM" id="CLU_041673_0_0_9"/>
<sequence>MKAKKWLLMTLGITMAVLVAMTAVMVYIDPYFHYHGPVEGRPYMLYGSGAYEKYYNDGIGKHFKYDAMITGSSVTENFMASQVENLWQCRTVKTCFAGGTLREVDEHVKRSLAANAGVSMIIRGIDEDKLLNDKDAMPSDPPEYLYDNNLFNDVNYIFNKDTWLIPLRYNLQYMRENHASTSFDNYSSWSVKATFSKKRTLSQYERPQKQEEAAYTQEIHDSIQANIDQNIVATVRDNPDVAFYYFLPPSSICQWDEWNQKGVLKIQIEAERMMIESLLAYSNVRIYGFSDRFDMITDLDNYMDKEHFSDEINDKIIDWIHQDAGRLTKDNYIQYINAISQFYTSYDYEEIFNG</sequence>
<keyword evidence="1" id="KW-0812">Transmembrane</keyword>
<protein>
    <submittedName>
        <fullName evidence="2">Uncharacterized protein</fullName>
    </submittedName>
</protein>
<dbReference type="AlphaFoldDB" id="B7AUL6"/>
<evidence type="ECO:0000256" key="1">
    <source>
        <dbReference type="SAM" id="Phobius"/>
    </source>
</evidence>
<keyword evidence="1" id="KW-1133">Transmembrane helix</keyword>